<name>A0A7X9RWT8_9BACT</name>
<proteinExistence type="predicted"/>
<dbReference type="RefSeq" id="WP_169658390.1">
    <property type="nucleotide sequence ID" value="NZ_JABANE010000056.1"/>
</dbReference>
<keyword evidence="2" id="KW-1185">Reference proteome</keyword>
<dbReference type="AlphaFoldDB" id="A0A7X9RWT8"/>
<protein>
    <submittedName>
        <fullName evidence="1">Uncharacterized protein</fullName>
    </submittedName>
</protein>
<gene>
    <name evidence="1" type="ORF">HHU12_19370</name>
</gene>
<accession>A0A7X9RWT8</accession>
<dbReference type="Proteomes" id="UP000576082">
    <property type="component" value="Unassembled WGS sequence"/>
</dbReference>
<evidence type="ECO:0000313" key="2">
    <source>
        <dbReference type="Proteomes" id="UP000576082"/>
    </source>
</evidence>
<evidence type="ECO:0000313" key="1">
    <source>
        <dbReference type="EMBL" id="NME70144.1"/>
    </source>
</evidence>
<sequence>MKNIITLALSIVLICIGFEGWSQITYFGEMQLAKLESWNGKGMQTTSPTGDGTAFKYTRGEGRSAGMMMKLPSKIDVSGDRKFEVTLYIPKPKKEKDKYRFNFTLRQDGEGGKGQMNRSFYIEKFDEWVTYKLDFAGDEAIKDYNVVILSCFANDMEGKAVGNDVYLKSITGPSIYSENVIFNARTNSEGDKVIMDIISKEDLKSKIKKAEFKVIKNGYKELEVSEVNFEKRRIVISLNEKIRHTDNIKLNYPKGKITDVGEKELKFFRNRKVVNKVPLVLQLFTDFAQNNPYVESFRSAGTGNWTSNVADPEKENQKVGKFVRGDALWDGIYIKLQQPIDMRVQKVFKLKIYVKNPGKEITNPSIDFLLQNKDSKLQMNAKAKVKQFDQWVEYTLDFRKQKPKASTYDRIGIMIASPDKDKDAVGIEYYFKDLEGAEYPDKVN</sequence>
<reference evidence="1 2" key="1">
    <citation type="submission" date="2020-04" db="EMBL/GenBank/DDBJ databases">
        <title>Flammeovirga sp. SR4, a novel species isolated from seawater.</title>
        <authorList>
            <person name="Wang X."/>
        </authorList>
    </citation>
    <scope>NUCLEOTIDE SEQUENCE [LARGE SCALE GENOMIC DNA]</scope>
    <source>
        <strain evidence="1 2">ATCC 23126</strain>
    </source>
</reference>
<comment type="caution">
    <text evidence="1">The sequence shown here is derived from an EMBL/GenBank/DDBJ whole genome shotgun (WGS) entry which is preliminary data.</text>
</comment>
<organism evidence="1 2">
    <name type="scientific">Flammeovirga aprica JL-4</name>
    <dbReference type="NCBI Taxonomy" id="694437"/>
    <lineage>
        <taxon>Bacteria</taxon>
        <taxon>Pseudomonadati</taxon>
        <taxon>Bacteroidota</taxon>
        <taxon>Cytophagia</taxon>
        <taxon>Cytophagales</taxon>
        <taxon>Flammeovirgaceae</taxon>
        <taxon>Flammeovirga</taxon>
    </lineage>
</organism>
<dbReference type="EMBL" id="JABANE010000056">
    <property type="protein sequence ID" value="NME70144.1"/>
    <property type="molecule type" value="Genomic_DNA"/>
</dbReference>